<reference evidence="2" key="1">
    <citation type="submission" date="2025-08" db="UniProtKB">
        <authorList>
            <consortium name="RefSeq"/>
        </authorList>
    </citation>
    <scope>IDENTIFICATION</scope>
    <source>
        <tissue evidence="2">Whole sample</tissue>
    </source>
</reference>
<name>A0A8B8C5E5_CRAVI</name>
<keyword evidence="1" id="KW-1185">Reference proteome</keyword>
<protein>
    <submittedName>
        <fullName evidence="2">Uncharacterized protein LOC111116108</fullName>
    </submittedName>
</protein>
<dbReference type="OrthoDB" id="6783964at2759"/>
<dbReference type="GeneID" id="111116108"/>
<dbReference type="KEGG" id="cvn:111116108"/>
<accession>A0A8B8C5E5</accession>
<proteinExistence type="predicted"/>
<dbReference type="Proteomes" id="UP000694844">
    <property type="component" value="Chromosome 9"/>
</dbReference>
<dbReference type="AlphaFoldDB" id="A0A8B8C5E5"/>
<evidence type="ECO:0000313" key="2">
    <source>
        <dbReference type="RefSeq" id="XP_022310815.1"/>
    </source>
</evidence>
<organism evidence="1 2">
    <name type="scientific">Crassostrea virginica</name>
    <name type="common">Eastern oyster</name>
    <dbReference type="NCBI Taxonomy" id="6565"/>
    <lineage>
        <taxon>Eukaryota</taxon>
        <taxon>Metazoa</taxon>
        <taxon>Spiralia</taxon>
        <taxon>Lophotrochozoa</taxon>
        <taxon>Mollusca</taxon>
        <taxon>Bivalvia</taxon>
        <taxon>Autobranchia</taxon>
        <taxon>Pteriomorphia</taxon>
        <taxon>Ostreida</taxon>
        <taxon>Ostreoidea</taxon>
        <taxon>Ostreidae</taxon>
        <taxon>Crassostrea</taxon>
    </lineage>
</organism>
<gene>
    <name evidence="2" type="primary">LOC111116108</name>
</gene>
<dbReference type="RefSeq" id="XP_022310815.1">
    <property type="nucleotide sequence ID" value="XM_022455107.1"/>
</dbReference>
<sequence length="156" mass="17920">MGQIKWIGISHPKMMNLSDSQLQWACDHLGHTKAVHLNHYRQLSGHLECVQIAKLKIVHDMKLTGELKGKSMVDKELNEAVLKKIQEEIAASDAEIGNPEPVLAYVINFNYDQSTSLETIEIFENEGLEKQSQKPKVGQRWMDEEIKEIRKFFADF</sequence>
<evidence type="ECO:0000313" key="1">
    <source>
        <dbReference type="Proteomes" id="UP000694844"/>
    </source>
</evidence>